<dbReference type="SUPFAM" id="SSF51735">
    <property type="entry name" value="NAD(P)-binding Rossmann-fold domains"/>
    <property type="match status" value="1"/>
</dbReference>
<dbReference type="PANTHER" id="PTHR43403">
    <property type="entry name" value="NAD-SPECIFIC GLUTAMATE DEHYDROGENASE"/>
    <property type="match status" value="1"/>
</dbReference>
<evidence type="ECO:0008006" key="6">
    <source>
        <dbReference type="Google" id="ProtNLM"/>
    </source>
</evidence>
<dbReference type="Gene3D" id="3.40.50.720">
    <property type="entry name" value="NAD(P)-binding Rossmann-like Domain"/>
    <property type="match status" value="1"/>
</dbReference>
<dbReference type="Pfam" id="PF21078">
    <property type="entry name" value="GDH_HM3"/>
    <property type="match status" value="1"/>
</dbReference>
<sequence>MHPGAPVSNEQTRTRRDRAWEQDVAEVLRSVFGADHGRRLSADYGGAFSPGYRDDTPAAVAVTDIAGLEGGPQAPPLGRLYRVGRQPAGAVGVRVCWPPPPPLLQEVLPIFAGLGLRVADHRSHEITPAHRAAARVDDFGLLHDAGELSPTAQRLVEDAFTAMWQGHAEPDGFNRLVLAAGLHWRQVGLLRAAYHYLWQAGFGFSQPYVESTLAGRAEFVRALLAHFDARFDPDAARADQPPPELEQTLREVTALDEDKTLRALLGFVDAVVRTNYFQHHDDGPDRLSFKIAPAGLPFVPRPRPLFETFVHSPRVVGLHLRGERVARGGIRWSDRPEDFRTEVLGLMKAQTVKNALIVPGGAKGAFVVRRPLAGLDGHAVQQEVRDCYSTFIRGLLDVTDNLRNNAVVPPQRVVCHDGPDPYLVVAADKGTARLSDVANAIAAEYGFWLGDAFASGGSAGYDHKAMGITARGAWMSLRQHFEDLGRCLDTDEFTAVGVGDMSGDVFGNGMLLSPRIRLLGAFDHRHIFLDPDPDPALSHAERARLAALPASSWADYDRQRISPGGGVFSRRAKSVPLSPQVRSALGVQAESLTPPELVQALLRAPVDVLWNGGVGTFVKASTQTHADAADPVNDAIRVDADQLRARVVVEGGNLGLTQRARIEFALRGGRINTDFIDNSAGVDTSDREVNLKILLDAAVADGDIDRGERDRMLAAVAEDVAAAVLTDSRLQSRVLGVVEAEAPVFLDQHAQSIRIFEQRDNLDRELECLPGEQALVERRRAGLGLVRPELAVLLAHAKNSLTRELLASPVPDDAYLAEELRAWLPAALRERFGERMAGHPLRRQIVATVVSNDVADHVGTGFFYRLEETTGISAPDAVGAYLAVRDIFGVNALWAEVDAVGPGCPVALRTEMFHDLQRFCQQGALWFLRHRRPPVDIAAEVDFFRRQIRQLAPVLPAALAGKQAEAVQRRRAELTGHGVPGVLAGRIAVLGPLAASLDVVEIAGDRRDVGFVAAVYSALDVALGMDWLQEQIVELPSESHWELLAKISLRDDLFAQRRRLTSAALGRYVPGLSAGEVVEDWVAANSAAVRRCAATLQQLRGAGRLDVAMLSVALQDLRNLAQISGDPGPASQG</sequence>
<feature type="domain" description="NAD-specific glutamate dehydrogenase C-terminal" evidence="2">
    <location>
        <begin position="782"/>
        <end position="1118"/>
    </location>
</feature>
<evidence type="ECO:0000259" key="2">
    <source>
        <dbReference type="Pfam" id="PF21074"/>
    </source>
</evidence>
<dbReference type="Proteomes" id="UP000597989">
    <property type="component" value="Unassembled WGS sequence"/>
</dbReference>
<dbReference type="GO" id="GO:0006538">
    <property type="term" value="P:L-glutamate catabolic process"/>
    <property type="evidence" value="ECO:0007669"/>
    <property type="project" value="InterPro"/>
</dbReference>
<dbReference type="InterPro" id="IPR028971">
    <property type="entry name" value="NAD-GDH_cat"/>
</dbReference>
<dbReference type="Pfam" id="PF21074">
    <property type="entry name" value="GDH_C"/>
    <property type="match status" value="1"/>
</dbReference>
<accession>A0A917ND66</accession>
<dbReference type="SUPFAM" id="SSF53223">
    <property type="entry name" value="Aminoacid dehydrogenase-like, N-terminal domain"/>
    <property type="match status" value="1"/>
</dbReference>
<evidence type="ECO:0000313" key="4">
    <source>
        <dbReference type="EMBL" id="GGI90497.1"/>
    </source>
</evidence>
<dbReference type="GO" id="GO:0004069">
    <property type="term" value="F:L-aspartate:2-oxoglutarate aminotransferase activity"/>
    <property type="evidence" value="ECO:0007669"/>
    <property type="project" value="InterPro"/>
</dbReference>
<evidence type="ECO:0000313" key="5">
    <source>
        <dbReference type="Proteomes" id="UP000597989"/>
    </source>
</evidence>
<reference evidence="4 5" key="1">
    <citation type="journal article" date="2014" name="Int. J. Syst. Evol. Microbiol.">
        <title>Complete genome sequence of Corynebacterium casei LMG S-19264T (=DSM 44701T), isolated from a smear-ripened cheese.</title>
        <authorList>
            <consortium name="US DOE Joint Genome Institute (JGI-PGF)"/>
            <person name="Walter F."/>
            <person name="Albersmeier A."/>
            <person name="Kalinowski J."/>
            <person name="Ruckert C."/>
        </authorList>
    </citation>
    <scope>NUCLEOTIDE SEQUENCE [LARGE SCALE GENOMIC DNA]</scope>
    <source>
        <strain evidence="4 5">CGMCC 4.7206</strain>
    </source>
</reference>
<dbReference type="PANTHER" id="PTHR43403:SF1">
    <property type="entry name" value="NAD-SPECIFIC GLUTAMATE DEHYDROGENASE"/>
    <property type="match status" value="1"/>
</dbReference>
<dbReference type="GO" id="GO:0004352">
    <property type="term" value="F:glutamate dehydrogenase (NAD+) activity"/>
    <property type="evidence" value="ECO:0007669"/>
    <property type="project" value="InterPro"/>
</dbReference>
<dbReference type="EMBL" id="BMMT01000009">
    <property type="protein sequence ID" value="GGI90497.1"/>
    <property type="molecule type" value="Genomic_DNA"/>
</dbReference>
<protein>
    <recommendedName>
        <fullName evidence="6">Glutamate dehydrogenase</fullName>
    </recommendedName>
</protein>
<dbReference type="InterPro" id="IPR049058">
    <property type="entry name" value="NAD_Glu_DH_HM2"/>
</dbReference>
<organism evidence="4 5">
    <name type="scientific">Saccharopolyspora thermophila</name>
    <dbReference type="NCBI Taxonomy" id="89367"/>
    <lineage>
        <taxon>Bacteria</taxon>
        <taxon>Bacillati</taxon>
        <taxon>Actinomycetota</taxon>
        <taxon>Actinomycetes</taxon>
        <taxon>Pseudonocardiales</taxon>
        <taxon>Pseudonocardiaceae</taxon>
        <taxon>Saccharopolyspora</taxon>
    </lineage>
</organism>
<gene>
    <name evidence="4" type="ORF">GCM10011581_29500</name>
</gene>
<comment type="caution">
    <text evidence="4">The sequence shown here is derived from an EMBL/GenBank/DDBJ whole genome shotgun (WGS) entry which is preliminary data.</text>
</comment>
<name>A0A917ND66_9PSEU</name>
<dbReference type="InterPro" id="IPR007780">
    <property type="entry name" value="NAD_Glu_DH_bac"/>
</dbReference>
<dbReference type="AlphaFoldDB" id="A0A917ND66"/>
<dbReference type="Pfam" id="PF21077">
    <property type="entry name" value="GDH_ACT3"/>
    <property type="match status" value="1"/>
</dbReference>
<evidence type="ECO:0000259" key="1">
    <source>
        <dbReference type="Pfam" id="PF05088"/>
    </source>
</evidence>
<dbReference type="InterPro" id="IPR049064">
    <property type="entry name" value="NAD_Glu_DH_ACT3"/>
</dbReference>
<feature type="domain" description="NAD-glutamate dehydrogenase catalytic" evidence="1">
    <location>
        <begin position="245"/>
        <end position="736"/>
    </location>
</feature>
<dbReference type="Pfam" id="PF05088">
    <property type="entry name" value="Bac_GDH_CD"/>
    <property type="match status" value="1"/>
</dbReference>
<proteinExistence type="predicted"/>
<feature type="domain" description="NAD-glutamate dehydrogenase ACT3" evidence="3">
    <location>
        <begin position="79"/>
        <end position="147"/>
    </location>
</feature>
<evidence type="ECO:0000259" key="3">
    <source>
        <dbReference type="Pfam" id="PF21077"/>
    </source>
</evidence>
<dbReference type="InterPro" id="IPR048381">
    <property type="entry name" value="GDH_C"/>
</dbReference>
<dbReference type="InterPro" id="IPR046346">
    <property type="entry name" value="Aminoacid_DH-like_N_sf"/>
</dbReference>
<dbReference type="InterPro" id="IPR049056">
    <property type="entry name" value="NAD_Glu_DH_HM3"/>
</dbReference>
<dbReference type="InterPro" id="IPR036291">
    <property type="entry name" value="NAD(P)-bd_dom_sf"/>
</dbReference>
<dbReference type="Pfam" id="PF21079">
    <property type="entry name" value="GDH_HM2"/>
    <property type="match status" value="1"/>
</dbReference>